<reference evidence="3" key="1">
    <citation type="journal article" date="2019" name="Int. J. Syst. Evol. Microbiol.">
        <title>The Global Catalogue of Microorganisms (GCM) 10K type strain sequencing project: providing services to taxonomists for standard genome sequencing and annotation.</title>
        <authorList>
            <consortium name="The Broad Institute Genomics Platform"/>
            <consortium name="The Broad Institute Genome Sequencing Center for Infectious Disease"/>
            <person name="Wu L."/>
            <person name="Ma J."/>
        </authorList>
    </citation>
    <scope>NUCLEOTIDE SEQUENCE [LARGE SCALE GENOMIC DNA]</scope>
    <source>
        <strain evidence="3">CCUG 61889</strain>
    </source>
</reference>
<sequence>MNLTGKSTIGMKNTSDALQSERRDVEIPEDLLAAFQTNEEANEWQESYYILKKVYIVWIKGTKKEETK</sequence>
<accession>A0ABV8AWX0</accession>
<proteinExistence type="predicted"/>
<evidence type="ECO:0000313" key="2">
    <source>
        <dbReference type="EMBL" id="MFC3882478.1"/>
    </source>
</evidence>
<feature type="region of interest" description="Disordered" evidence="1">
    <location>
        <begin position="1"/>
        <end position="20"/>
    </location>
</feature>
<dbReference type="Pfam" id="PF13376">
    <property type="entry name" value="OmdA"/>
    <property type="match status" value="1"/>
</dbReference>
<comment type="caution">
    <text evidence="2">The sequence shown here is derived from an EMBL/GenBank/DDBJ whole genome shotgun (WGS) entry which is preliminary data.</text>
</comment>
<name>A0ABV8AWX0_9BACI</name>
<evidence type="ECO:0000313" key="3">
    <source>
        <dbReference type="Proteomes" id="UP001595752"/>
    </source>
</evidence>
<feature type="compositionally biased region" description="Polar residues" evidence="1">
    <location>
        <begin position="1"/>
        <end position="18"/>
    </location>
</feature>
<gene>
    <name evidence="2" type="ORF">ACFOU2_02815</name>
</gene>
<keyword evidence="3" id="KW-1185">Reference proteome</keyword>
<protein>
    <submittedName>
        <fullName evidence="2">YdeI/OmpD-associated family protein</fullName>
    </submittedName>
</protein>
<evidence type="ECO:0000256" key="1">
    <source>
        <dbReference type="SAM" id="MobiDB-lite"/>
    </source>
</evidence>
<organism evidence="2 3">
    <name type="scientific">Bacillus songklensis</name>
    <dbReference type="NCBI Taxonomy" id="1069116"/>
    <lineage>
        <taxon>Bacteria</taxon>
        <taxon>Bacillati</taxon>
        <taxon>Bacillota</taxon>
        <taxon>Bacilli</taxon>
        <taxon>Bacillales</taxon>
        <taxon>Bacillaceae</taxon>
        <taxon>Bacillus</taxon>
    </lineage>
</organism>
<dbReference type="Proteomes" id="UP001595752">
    <property type="component" value="Unassembled WGS sequence"/>
</dbReference>
<dbReference type="RefSeq" id="WP_377911994.1">
    <property type="nucleotide sequence ID" value="NZ_JBHRZT010000017.1"/>
</dbReference>
<dbReference type="EMBL" id="JBHRZT010000017">
    <property type="protein sequence ID" value="MFC3882478.1"/>
    <property type="molecule type" value="Genomic_DNA"/>
</dbReference>